<dbReference type="Gene3D" id="3.40.50.300">
    <property type="entry name" value="P-loop containing nucleotide triphosphate hydrolases"/>
    <property type="match status" value="1"/>
</dbReference>
<dbReference type="PANTHER" id="PTHR10903">
    <property type="entry name" value="GTPASE, IMAP FAMILY MEMBER-RELATED"/>
    <property type="match status" value="1"/>
</dbReference>
<dbReference type="CDD" id="cd01852">
    <property type="entry name" value="AIG1"/>
    <property type="match status" value="1"/>
</dbReference>
<dbReference type="AlphaFoldDB" id="A0A3Q2Y7U4"/>
<evidence type="ECO:0000256" key="3">
    <source>
        <dbReference type="ARBA" id="ARBA00023134"/>
    </source>
</evidence>
<evidence type="ECO:0000256" key="1">
    <source>
        <dbReference type="ARBA" id="ARBA00008535"/>
    </source>
</evidence>
<accession>A0A3Q2Y7U4</accession>
<dbReference type="PROSITE" id="PS51720">
    <property type="entry name" value="G_AIG1"/>
    <property type="match status" value="1"/>
</dbReference>
<evidence type="ECO:0000259" key="4">
    <source>
        <dbReference type="PROSITE" id="PS51720"/>
    </source>
</evidence>
<reference evidence="5" key="1">
    <citation type="submission" date="2025-08" db="UniProtKB">
        <authorList>
            <consortium name="Ensembl"/>
        </authorList>
    </citation>
    <scope>IDENTIFICATION</scope>
</reference>
<dbReference type="InterPro" id="IPR045058">
    <property type="entry name" value="GIMA/IAN/Toc"/>
</dbReference>
<dbReference type="FunFam" id="3.40.50.300:FF:000366">
    <property type="entry name" value="GTPase, IMAP family member 2"/>
    <property type="match status" value="1"/>
</dbReference>
<evidence type="ECO:0000256" key="2">
    <source>
        <dbReference type="ARBA" id="ARBA00022741"/>
    </source>
</evidence>
<dbReference type="SUPFAM" id="SSF52540">
    <property type="entry name" value="P-loop containing nucleoside triphosphate hydrolases"/>
    <property type="match status" value="1"/>
</dbReference>
<dbReference type="InterPro" id="IPR027417">
    <property type="entry name" value="P-loop_NTPase"/>
</dbReference>
<dbReference type="Proteomes" id="UP000264820">
    <property type="component" value="Unplaced"/>
</dbReference>
<feature type="domain" description="AIG1-type G" evidence="4">
    <location>
        <begin position="10"/>
        <end position="209"/>
    </location>
</feature>
<sequence length="234" mass="26184">MGAPHSISKGDPLRIVMIGKTGVGKSAAGNTIVGRKTFSSVTSVQSVTAHCETERVRCRRNIQVVDTPGILDTAKYPEKIRKEIAKCIQVTSPGPHAFLLVFQVGRFTEEEEKSVRALEKLFGPGAYRYMIVLFTHGDELKGRTIQQYVKNANPKLQEVINRCWGRYHVFNNKKMRNRAQVVHLIEKIDDMVAANGGQHFTEAMMEMPSEATQRPDLDRHVAEGQPYNFSSRGG</sequence>
<dbReference type="GeneTree" id="ENSGT01120000271858"/>
<protein>
    <recommendedName>
        <fullName evidence="4">AIG1-type G domain-containing protein</fullName>
    </recommendedName>
</protein>
<dbReference type="STRING" id="109280.ENSHCOP00000013143"/>
<keyword evidence="6" id="KW-1185">Reference proteome</keyword>
<dbReference type="InterPro" id="IPR006703">
    <property type="entry name" value="G_AIG1"/>
</dbReference>
<comment type="similarity">
    <text evidence="1">Belongs to the TRAFAC class TrmE-Era-EngA-EngB-Septin-like GTPase superfamily. AIG1/Toc34/Toc159-like paraseptin GTPase family. IAN subfamily.</text>
</comment>
<dbReference type="PANTHER" id="PTHR10903:SF112">
    <property type="entry name" value="SI:CH211-113E8.5"/>
    <property type="match status" value="1"/>
</dbReference>
<name>A0A3Q2Y7U4_HIPCM</name>
<evidence type="ECO:0000313" key="5">
    <source>
        <dbReference type="Ensembl" id="ENSHCOP00000013143.1"/>
    </source>
</evidence>
<dbReference type="GO" id="GO:0005525">
    <property type="term" value="F:GTP binding"/>
    <property type="evidence" value="ECO:0007669"/>
    <property type="project" value="UniProtKB-KW"/>
</dbReference>
<dbReference type="Ensembl" id="ENSHCOT00000020400.1">
    <property type="protein sequence ID" value="ENSHCOP00000013143.1"/>
    <property type="gene ID" value="ENSHCOG00000016252.1"/>
</dbReference>
<reference evidence="5" key="2">
    <citation type="submission" date="2025-09" db="UniProtKB">
        <authorList>
            <consortium name="Ensembl"/>
        </authorList>
    </citation>
    <scope>IDENTIFICATION</scope>
</reference>
<dbReference type="Pfam" id="PF04548">
    <property type="entry name" value="AIG1"/>
    <property type="match status" value="1"/>
</dbReference>
<proteinExistence type="inferred from homology"/>
<keyword evidence="2" id="KW-0547">Nucleotide-binding</keyword>
<organism evidence="5 6">
    <name type="scientific">Hippocampus comes</name>
    <name type="common">Tiger tail seahorse</name>
    <dbReference type="NCBI Taxonomy" id="109280"/>
    <lineage>
        <taxon>Eukaryota</taxon>
        <taxon>Metazoa</taxon>
        <taxon>Chordata</taxon>
        <taxon>Craniata</taxon>
        <taxon>Vertebrata</taxon>
        <taxon>Euteleostomi</taxon>
        <taxon>Actinopterygii</taxon>
        <taxon>Neopterygii</taxon>
        <taxon>Teleostei</taxon>
        <taxon>Neoteleostei</taxon>
        <taxon>Acanthomorphata</taxon>
        <taxon>Syngnathiaria</taxon>
        <taxon>Syngnathiformes</taxon>
        <taxon>Syngnathoidei</taxon>
        <taxon>Syngnathidae</taxon>
        <taxon>Hippocampus</taxon>
    </lineage>
</organism>
<dbReference type="OMA" id="FSHREFM"/>
<keyword evidence="3" id="KW-0342">GTP-binding</keyword>
<evidence type="ECO:0000313" key="6">
    <source>
        <dbReference type="Proteomes" id="UP000264820"/>
    </source>
</evidence>